<dbReference type="GO" id="GO:0140662">
    <property type="term" value="F:ATP-dependent protein folding chaperone"/>
    <property type="evidence" value="ECO:0007669"/>
    <property type="project" value="InterPro"/>
</dbReference>
<evidence type="ECO:0000313" key="3">
    <source>
        <dbReference type="EMBL" id="KAF9591593.1"/>
    </source>
</evidence>
<dbReference type="FunFam" id="3.90.640.10:FF:000003">
    <property type="entry name" value="Molecular chaperone DnaK"/>
    <property type="match status" value="1"/>
</dbReference>
<keyword evidence="1" id="KW-0547">Nucleotide-binding</keyword>
<dbReference type="PANTHER" id="PTHR19375">
    <property type="entry name" value="HEAT SHOCK PROTEIN 70KDA"/>
    <property type="match status" value="1"/>
</dbReference>
<sequence length="186" mass="20549">MASVDFFLVGIKSTRLLQVSSGLINNKGPLAVVIFGARTFEVSILELFDSYLISKVKASKDDIFLGGEDFDNALLDYLMSEFIKTDEIDLTKDRLALSRLREAAEKAKIELSSSCETEINLPSITSDASCTKDLNITLTRSKFECLGLLFTSIVHRLAHQDRSSLLLIASFHGNRFTGLFTKIASS</sequence>
<accession>A0A835LDK9</accession>
<dbReference type="OrthoDB" id="3789372at2759"/>
<dbReference type="Pfam" id="PF00012">
    <property type="entry name" value="HSP70"/>
    <property type="match status" value="1"/>
</dbReference>
<evidence type="ECO:0000313" key="4">
    <source>
        <dbReference type="Proteomes" id="UP000631114"/>
    </source>
</evidence>
<dbReference type="Proteomes" id="UP000631114">
    <property type="component" value="Unassembled WGS sequence"/>
</dbReference>
<dbReference type="EMBL" id="JADFTS010000008">
    <property type="protein sequence ID" value="KAF9591593.1"/>
    <property type="molecule type" value="Genomic_DNA"/>
</dbReference>
<dbReference type="SUPFAM" id="SSF53067">
    <property type="entry name" value="Actin-like ATPase domain"/>
    <property type="match status" value="1"/>
</dbReference>
<name>A0A835LDK9_9MAGN</name>
<evidence type="ECO:0000256" key="2">
    <source>
        <dbReference type="ARBA" id="ARBA00022840"/>
    </source>
</evidence>
<evidence type="ECO:0008006" key="5">
    <source>
        <dbReference type="Google" id="ProtNLM"/>
    </source>
</evidence>
<evidence type="ECO:0000256" key="1">
    <source>
        <dbReference type="ARBA" id="ARBA00022741"/>
    </source>
</evidence>
<keyword evidence="2" id="KW-0067">ATP-binding</keyword>
<dbReference type="AlphaFoldDB" id="A0A835LDK9"/>
<dbReference type="Gene3D" id="3.90.640.10">
    <property type="entry name" value="Actin, Chain A, domain 4"/>
    <property type="match status" value="1"/>
</dbReference>
<dbReference type="Gene3D" id="3.30.420.40">
    <property type="match status" value="1"/>
</dbReference>
<gene>
    <name evidence="3" type="ORF">IFM89_004822</name>
</gene>
<keyword evidence="4" id="KW-1185">Reference proteome</keyword>
<reference evidence="3 4" key="1">
    <citation type="submission" date="2020-10" db="EMBL/GenBank/DDBJ databases">
        <title>The Coptis chinensis genome and diversification of protoberbering-type alkaloids.</title>
        <authorList>
            <person name="Wang B."/>
            <person name="Shu S."/>
            <person name="Song C."/>
            <person name="Liu Y."/>
        </authorList>
    </citation>
    <scope>NUCLEOTIDE SEQUENCE [LARGE SCALE GENOMIC DNA]</scope>
    <source>
        <strain evidence="3">HL-2020</strain>
        <tissue evidence="3">Leaf</tissue>
    </source>
</reference>
<proteinExistence type="predicted"/>
<comment type="caution">
    <text evidence="3">The sequence shown here is derived from an EMBL/GenBank/DDBJ whole genome shotgun (WGS) entry which is preliminary data.</text>
</comment>
<dbReference type="InterPro" id="IPR043129">
    <property type="entry name" value="ATPase_NBD"/>
</dbReference>
<organism evidence="3 4">
    <name type="scientific">Coptis chinensis</name>
    <dbReference type="NCBI Taxonomy" id="261450"/>
    <lineage>
        <taxon>Eukaryota</taxon>
        <taxon>Viridiplantae</taxon>
        <taxon>Streptophyta</taxon>
        <taxon>Embryophyta</taxon>
        <taxon>Tracheophyta</taxon>
        <taxon>Spermatophyta</taxon>
        <taxon>Magnoliopsida</taxon>
        <taxon>Ranunculales</taxon>
        <taxon>Ranunculaceae</taxon>
        <taxon>Coptidoideae</taxon>
        <taxon>Coptis</taxon>
    </lineage>
</organism>
<dbReference type="InterPro" id="IPR013126">
    <property type="entry name" value="Hsp_70_fam"/>
</dbReference>
<dbReference type="GO" id="GO:0005524">
    <property type="term" value="F:ATP binding"/>
    <property type="evidence" value="ECO:0007669"/>
    <property type="project" value="UniProtKB-KW"/>
</dbReference>
<protein>
    <recommendedName>
        <fullName evidence="5">Heat shock protein 70</fullName>
    </recommendedName>
</protein>